<dbReference type="Gene3D" id="2.40.160.70">
    <property type="entry name" value="outer membrane protein from Thermus thermophilus HB27"/>
    <property type="match status" value="1"/>
</dbReference>
<evidence type="ECO:0008006" key="3">
    <source>
        <dbReference type="Google" id="ProtNLM"/>
    </source>
</evidence>
<evidence type="ECO:0000313" key="2">
    <source>
        <dbReference type="Proteomes" id="UP000619376"/>
    </source>
</evidence>
<gene>
    <name evidence="1" type="ORF">GCM10017781_05450</name>
</gene>
<keyword evidence="2" id="KW-1185">Reference proteome</keyword>
<organism evidence="1 2">
    <name type="scientific">Deinococcus metalli</name>
    <dbReference type="NCBI Taxonomy" id="1141878"/>
    <lineage>
        <taxon>Bacteria</taxon>
        <taxon>Thermotogati</taxon>
        <taxon>Deinococcota</taxon>
        <taxon>Deinococci</taxon>
        <taxon>Deinococcales</taxon>
        <taxon>Deinococcaceae</taxon>
        <taxon>Deinococcus</taxon>
    </lineage>
</organism>
<reference evidence="2" key="1">
    <citation type="journal article" date="2019" name="Int. J. Syst. Evol. Microbiol.">
        <title>The Global Catalogue of Microorganisms (GCM) 10K type strain sequencing project: providing services to taxonomists for standard genome sequencing and annotation.</title>
        <authorList>
            <consortium name="The Broad Institute Genomics Platform"/>
            <consortium name="The Broad Institute Genome Sequencing Center for Infectious Disease"/>
            <person name="Wu L."/>
            <person name="Ma J."/>
        </authorList>
    </citation>
    <scope>NUCLEOTIDE SEQUENCE [LARGE SCALE GENOMIC DNA]</scope>
    <source>
        <strain evidence="2">CGMCC 1.18437</strain>
    </source>
</reference>
<dbReference type="EMBL" id="BNAJ01000001">
    <property type="protein sequence ID" value="GHF31825.1"/>
    <property type="molecule type" value="Genomic_DNA"/>
</dbReference>
<name>A0ABQ3JII7_9DEIO</name>
<evidence type="ECO:0000313" key="1">
    <source>
        <dbReference type="EMBL" id="GHF31825.1"/>
    </source>
</evidence>
<comment type="caution">
    <text evidence="1">The sequence shown here is derived from an EMBL/GenBank/DDBJ whole genome shotgun (WGS) entry which is preliminary data.</text>
</comment>
<proteinExistence type="predicted"/>
<dbReference type="Proteomes" id="UP000619376">
    <property type="component" value="Unassembled WGS sequence"/>
</dbReference>
<accession>A0ABQ3JII7</accession>
<protein>
    <recommendedName>
        <fullName evidence="3">Porin family protein</fullName>
    </recommendedName>
</protein>
<sequence>MHSPDMKPIHLLAVTALATGASAGAQSFELGLTGGYANGLSGEAFIHSPNLIGPVGVKFGVSYARAADAIKDSSDLGAGTFASYKASGATESGTHTIVGLDATYGLGELAPGIDTTLYAGARYGMFRSTEDYGSNINATYSTNAFGVGGGVMVGYALTGNLSLVADLGADYFFNSTINQVNNTASGQTTASYATNDPNYGDISNRFVRPGIDFKARIGIKYVF</sequence>